<evidence type="ECO:0000256" key="1">
    <source>
        <dbReference type="ARBA" id="ARBA00001936"/>
    </source>
</evidence>
<dbReference type="Proteomes" id="UP001498398">
    <property type="component" value="Unassembled WGS sequence"/>
</dbReference>
<feature type="compositionally biased region" description="Polar residues" evidence="11">
    <location>
        <begin position="471"/>
        <end position="484"/>
    </location>
</feature>
<gene>
    <name evidence="13" type="primary">PTC2</name>
    <name evidence="13" type="ORF">VKT23_003695</name>
</gene>
<dbReference type="Pfam" id="PF00481">
    <property type="entry name" value="PP2C"/>
    <property type="match status" value="1"/>
</dbReference>
<feature type="compositionally biased region" description="Acidic residues" evidence="11">
    <location>
        <begin position="436"/>
        <end position="447"/>
    </location>
</feature>
<comment type="caution">
    <text evidence="13">The sequence shown here is derived from an EMBL/GenBank/DDBJ whole genome shotgun (WGS) entry which is preliminary data.</text>
</comment>
<dbReference type="PROSITE" id="PS01032">
    <property type="entry name" value="PPM_1"/>
    <property type="match status" value="1"/>
</dbReference>
<evidence type="ECO:0000256" key="2">
    <source>
        <dbReference type="ARBA" id="ARBA00001946"/>
    </source>
</evidence>
<dbReference type="Gene3D" id="3.60.40.10">
    <property type="entry name" value="PPM-type phosphatase domain"/>
    <property type="match status" value="1"/>
</dbReference>
<dbReference type="InterPro" id="IPR001932">
    <property type="entry name" value="PPM-type_phosphatase-like_dom"/>
</dbReference>
<evidence type="ECO:0000313" key="14">
    <source>
        <dbReference type="Proteomes" id="UP001498398"/>
    </source>
</evidence>
<evidence type="ECO:0000256" key="4">
    <source>
        <dbReference type="ARBA" id="ARBA00013081"/>
    </source>
</evidence>
<evidence type="ECO:0000256" key="3">
    <source>
        <dbReference type="ARBA" id="ARBA00006702"/>
    </source>
</evidence>
<evidence type="ECO:0000256" key="8">
    <source>
        <dbReference type="ARBA" id="ARBA00023211"/>
    </source>
</evidence>
<keyword evidence="6 10" id="KW-0378">Hydrolase</keyword>
<comment type="cofactor">
    <cofactor evidence="2">
        <name>Mg(2+)</name>
        <dbReference type="ChEBI" id="CHEBI:18420"/>
    </cofactor>
</comment>
<evidence type="ECO:0000256" key="10">
    <source>
        <dbReference type="RuleBase" id="RU003465"/>
    </source>
</evidence>
<dbReference type="EC" id="3.1.3.16" evidence="4"/>
<feature type="compositionally biased region" description="Acidic residues" evidence="11">
    <location>
        <begin position="391"/>
        <end position="401"/>
    </location>
</feature>
<reference evidence="13 14" key="1">
    <citation type="submission" date="2024-01" db="EMBL/GenBank/DDBJ databases">
        <title>A draft genome for the cacao thread blight pathogen Marasmiellus scandens.</title>
        <authorList>
            <person name="Baruah I.K."/>
            <person name="Leung J."/>
            <person name="Bukari Y."/>
            <person name="Amoako-Attah I."/>
            <person name="Meinhardt L.W."/>
            <person name="Bailey B.A."/>
            <person name="Cohen S.P."/>
        </authorList>
    </citation>
    <scope>NUCLEOTIDE SEQUENCE [LARGE SCALE GENOMIC DNA]</scope>
    <source>
        <strain evidence="13 14">GH-19</strain>
    </source>
</reference>
<comment type="catalytic activity">
    <reaction evidence="9">
        <text>O-phospho-L-threonyl-[protein] + H2O = L-threonyl-[protein] + phosphate</text>
        <dbReference type="Rhea" id="RHEA:47004"/>
        <dbReference type="Rhea" id="RHEA-COMP:11060"/>
        <dbReference type="Rhea" id="RHEA-COMP:11605"/>
        <dbReference type="ChEBI" id="CHEBI:15377"/>
        <dbReference type="ChEBI" id="CHEBI:30013"/>
        <dbReference type="ChEBI" id="CHEBI:43474"/>
        <dbReference type="ChEBI" id="CHEBI:61977"/>
        <dbReference type="EC" id="3.1.3.16"/>
    </reaction>
    <physiologicalReaction direction="left-to-right" evidence="9">
        <dbReference type="Rhea" id="RHEA:47005"/>
    </physiologicalReaction>
</comment>
<organism evidence="13 14">
    <name type="scientific">Marasmiellus scandens</name>
    <dbReference type="NCBI Taxonomy" id="2682957"/>
    <lineage>
        <taxon>Eukaryota</taxon>
        <taxon>Fungi</taxon>
        <taxon>Dikarya</taxon>
        <taxon>Basidiomycota</taxon>
        <taxon>Agaricomycotina</taxon>
        <taxon>Agaricomycetes</taxon>
        <taxon>Agaricomycetidae</taxon>
        <taxon>Agaricales</taxon>
        <taxon>Marasmiineae</taxon>
        <taxon>Omphalotaceae</taxon>
        <taxon>Marasmiellus</taxon>
    </lineage>
</organism>
<feature type="region of interest" description="Disordered" evidence="11">
    <location>
        <begin position="434"/>
        <end position="537"/>
    </location>
</feature>
<dbReference type="CDD" id="cd00143">
    <property type="entry name" value="PP2Cc"/>
    <property type="match status" value="1"/>
</dbReference>
<dbReference type="PANTHER" id="PTHR13832">
    <property type="entry name" value="PROTEIN PHOSPHATASE 2C"/>
    <property type="match status" value="1"/>
</dbReference>
<keyword evidence="5" id="KW-0479">Metal-binding</keyword>
<feature type="compositionally biased region" description="Basic and acidic residues" evidence="11">
    <location>
        <begin position="448"/>
        <end position="467"/>
    </location>
</feature>
<name>A0ABR1K104_9AGAR</name>
<sequence length="537" mass="57811">MGQTLSSPATTKKTETGENGRFAYAISEMQGWRISMEDAHAIVLDLDDSSSDSNAFFAVYDGHGGGTVARFAGQNVHKRLVKEEAYKEKQYDAALKKAFLGTDEDLLATPAHSRDPSGCTAVAALVTQDKIYVANAGDSRSVISVKGAVKPLSFDHKPTSESEKARISGAGGYVEFGRVNGNLALSRAIGDFEFKKNYSLSPEKQIITADPDIEVHTIDEEDEFLVLACDGIWDCLTSQQVVDFVRLQVSEGKQLSEIGEMMCEHCLAPDTSSGAGIGCDNMTVLIIALLHGRTKEEWYAWITDRVKNQYGYPTPSTIPQLYAYSRLMSFKARREASESRERLRADLEESPSYFGTGLGGFARVLGSTGGISFHPGSGILSDSGSLMFAGDDSDEDDESGDEVASGSFFTETLGLGASRDDSPDPTQHLKAKLDEFEKDEDMSDDDMPADHSDSKGSDIPDEKELGKVDQQVDSDSSTPSSNTLPGEAPLPPKVNGDLNGPIQPVPQLHSEPVGDKTLGEAVSAEGLMDTSEDPLKV</sequence>
<dbReference type="EMBL" id="JBANRG010000003">
    <property type="protein sequence ID" value="KAK7469205.1"/>
    <property type="molecule type" value="Genomic_DNA"/>
</dbReference>
<accession>A0ABR1K104</accession>
<dbReference type="SUPFAM" id="SSF81606">
    <property type="entry name" value="PP2C-like"/>
    <property type="match status" value="1"/>
</dbReference>
<protein>
    <recommendedName>
        <fullName evidence="4">protein-serine/threonine phosphatase</fullName>
        <ecNumber evidence="4">3.1.3.16</ecNumber>
    </recommendedName>
</protein>
<dbReference type="PROSITE" id="PS51746">
    <property type="entry name" value="PPM_2"/>
    <property type="match status" value="1"/>
</dbReference>
<evidence type="ECO:0000259" key="12">
    <source>
        <dbReference type="PROSITE" id="PS51746"/>
    </source>
</evidence>
<comment type="similarity">
    <text evidence="3 10">Belongs to the PP2C family.</text>
</comment>
<keyword evidence="8" id="KW-0464">Manganese</keyword>
<feature type="region of interest" description="Disordered" evidence="11">
    <location>
        <begin position="384"/>
        <end position="404"/>
    </location>
</feature>
<dbReference type="PANTHER" id="PTHR13832:SF565">
    <property type="entry name" value="AT28366P-RELATED"/>
    <property type="match status" value="1"/>
</dbReference>
<dbReference type="InterPro" id="IPR015655">
    <property type="entry name" value="PP2C"/>
</dbReference>
<dbReference type="SMART" id="SM00332">
    <property type="entry name" value="PP2Cc"/>
    <property type="match status" value="1"/>
</dbReference>
<evidence type="ECO:0000256" key="7">
    <source>
        <dbReference type="ARBA" id="ARBA00022912"/>
    </source>
</evidence>
<comment type="cofactor">
    <cofactor evidence="1">
        <name>Mn(2+)</name>
        <dbReference type="ChEBI" id="CHEBI:29035"/>
    </cofactor>
</comment>
<evidence type="ECO:0000313" key="13">
    <source>
        <dbReference type="EMBL" id="KAK7469205.1"/>
    </source>
</evidence>
<dbReference type="InterPro" id="IPR000222">
    <property type="entry name" value="PP2C_BS"/>
</dbReference>
<keyword evidence="14" id="KW-1185">Reference proteome</keyword>
<evidence type="ECO:0000256" key="6">
    <source>
        <dbReference type="ARBA" id="ARBA00022801"/>
    </source>
</evidence>
<dbReference type="GO" id="GO:0004722">
    <property type="term" value="F:protein serine/threonine phosphatase activity"/>
    <property type="evidence" value="ECO:0007669"/>
    <property type="project" value="UniProtKB-EC"/>
</dbReference>
<proteinExistence type="inferred from homology"/>
<evidence type="ECO:0000256" key="11">
    <source>
        <dbReference type="SAM" id="MobiDB-lite"/>
    </source>
</evidence>
<feature type="domain" description="PPM-type phosphatase" evidence="12">
    <location>
        <begin position="23"/>
        <end position="289"/>
    </location>
</feature>
<keyword evidence="7 10" id="KW-0904">Protein phosphatase</keyword>
<dbReference type="InterPro" id="IPR036457">
    <property type="entry name" value="PPM-type-like_dom_sf"/>
</dbReference>
<evidence type="ECO:0000256" key="5">
    <source>
        <dbReference type="ARBA" id="ARBA00022723"/>
    </source>
</evidence>
<evidence type="ECO:0000256" key="9">
    <source>
        <dbReference type="ARBA" id="ARBA00048832"/>
    </source>
</evidence>